<evidence type="ECO:0000313" key="1">
    <source>
        <dbReference type="EMBL" id="KAI0520590.1"/>
    </source>
</evidence>
<dbReference type="AlphaFoldDB" id="A0A8T3BVV2"/>
<reference evidence="1" key="1">
    <citation type="journal article" date="2022" name="Front. Genet.">
        <title>Chromosome-Scale Assembly of the Dendrobium nobile Genome Provides Insights Into the Molecular Mechanism of the Biosynthesis of the Medicinal Active Ingredient of Dendrobium.</title>
        <authorList>
            <person name="Xu Q."/>
            <person name="Niu S.-C."/>
            <person name="Li K.-L."/>
            <person name="Zheng P.-J."/>
            <person name="Zhang X.-J."/>
            <person name="Jia Y."/>
            <person name="Liu Y."/>
            <person name="Niu Y.-X."/>
            <person name="Yu L.-H."/>
            <person name="Chen D.-F."/>
            <person name="Zhang G.-Q."/>
        </authorList>
    </citation>
    <scope>NUCLEOTIDE SEQUENCE</scope>
    <source>
        <tissue evidence="1">Leaf</tissue>
    </source>
</reference>
<accession>A0A8T3BVV2</accession>
<gene>
    <name evidence="1" type="ORF">KFK09_008066</name>
</gene>
<evidence type="ECO:0000313" key="2">
    <source>
        <dbReference type="Proteomes" id="UP000829196"/>
    </source>
</evidence>
<keyword evidence="2" id="KW-1185">Reference proteome</keyword>
<dbReference type="Proteomes" id="UP000829196">
    <property type="component" value="Unassembled WGS sequence"/>
</dbReference>
<sequence>MPKSIHIQNSYLIKHVFFQENRFPYHHNKFAQPNNTPIIFALPLILVPASISIASPKITFFPNCTFELAHRYLLNSELLQLYIRKIMHLLLKLRYL</sequence>
<name>A0A8T3BVV2_DENNO</name>
<organism evidence="1 2">
    <name type="scientific">Dendrobium nobile</name>
    <name type="common">Orchid</name>
    <dbReference type="NCBI Taxonomy" id="94219"/>
    <lineage>
        <taxon>Eukaryota</taxon>
        <taxon>Viridiplantae</taxon>
        <taxon>Streptophyta</taxon>
        <taxon>Embryophyta</taxon>
        <taxon>Tracheophyta</taxon>
        <taxon>Spermatophyta</taxon>
        <taxon>Magnoliopsida</taxon>
        <taxon>Liliopsida</taxon>
        <taxon>Asparagales</taxon>
        <taxon>Orchidaceae</taxon>
        <taxon>Epidendroideae</taxon>
        <taxon>Malaxideae</taxon>
        <taxon>Dendrobiinae</taxon>
        <taxon>Dendrobium</taxon>
    </lineage>
</organism>
<protein>
    <submittedName>
        <fullName evidence="1">Uncharacterized protein</fullName>
    </submittedName>
</protein>
<dbReference type="EMBL" id="JAGYWB010000006">
    <property type="protein sequence ID" value="KAI0520590.1"/>
    <property type="molecule type" value="Genomic_DNA"/>
</dbReference>
<comment type="caution">
    <text evidence="1">The sequence shown here is derived from an EMBL/GenBank/DDBJ whole genome shotgun (WGS) entry which is preliminary data.</text>
</comment>
<proteinExistence type="predicted"/>